<dbReference type="PANTHER" id="PTHR13678">
    <property type="entry name" value="VACUOLAR PROTEIN SORTING-ASSOCIATED PROTEIN 37"/>
    <property type="match status" value="1"/>
</dbReference>
<organism evidence="8 9">
    <name type="scientific">Sodiomyces alkalinus (strain CBS 110278 / VKM F-3762 / F11)</name>
    <name type="common">Alkaliphilic filamentous fungus</name>
    <dbReference type="NCBI Taxonomy" id="1314773"/>
    <lineage>
        <taxon>Eukaryota</taxon>
        <taxon>Fungi</taxon>
        <taxon>Dikarya</taxon>
        <taxon>Ascomycota</taxon>
        <taxon>Pezizomycotina</taxon>
        <taxon>Sordariomycetes</taxon>
        <taxon>Hypocreomycetidae</taxon>
        <taxon>Glomerellales</taxon>
        <taxon>Plectosphaerellaceae</taxon>
        <taxon>Sodiomyces</taxon>
    </lineage>
</organism>
<dbReference type="GO" id="GO:0006623">
    <property type="term" value="P:protein targeting to vacuole"/>
    <property type="evidence" value="ECO:0007669"/>
    <property type="project" value="TreeGrafter"/>
</dbReference>
<dbReference type="GO" id="GO:0000813">
    <property type="term" value="C:ESCRT I complex"/>
    <property type="evidence" value="ECO:0007669"/>
    <property type="project" value="TreeGrafter"/>
</dbReference>
<dbReference type="Gene3D" id="1.10.287.660">
    <property type="entry name" value="Helix hairpin bin"/>
    <property type="match status" value="1"/>
</dbReference>
<dbReference type="InterPro" id="IPR037202">
    <property type="entry name" value="ESCRT_assembly_dom"/>
</dbReference>
<dbReference type="InterPro" id="IPR009851">
    <property type="entry name" value="Mod_r"/>
</dbReference>
<reference evidence="8 9" key="1">
    <citation type="journal article" date="2018" name="Mol. Ecol.">
        <title>The obligate alkalophilic soda-lake fungus Sodiomyces alkalinus has shifted to a protein diet.</title>
        <authorList>
            <person name="Grum-Grzhimaylo A.A."/>
            <person name="Falkoski D.L."/>
            <person name="van den Heuvel J."/>
            <person name="Valero-Jimenez C.A."/>
            <person name="Min B."/>
            <person name="Choi I.G."/>
            <person name="Lipzen A."/>
            <person name="Daum C.G."/>
            <person name="Aanen D.K."/>
            <person name="Tsang A."/>
            <person name="Henrissat B."/>
            <person name="Bilanenko E.N."/>
            <person name="de Vries R.P."/>
            <person name="van Kan J.A.L."/>
            <person name="Grigoriev I.V."/>
            <person name="Debets A.J.M."/>
        </authorList>
    </citation>
    <scope>NUCLEOTIDE SEQUENCE [LARGE SCALE GENOMIC DNA]</scope>
    <source>
        <strain evidence="8 9">F11</strain>
    </source>
</reference>
<evidence type="ECO:0000256" key="6">
    <source>
        <dbReference type="PROSITE-ProRule" id="PRU00646"/>
    </source>
</evidence>
<evidence type="ECO:0000256" key="3">
    <source>
        <dbReference type="ARBA" id="ARBA00022448"/>
    </source>
</evidence>
<dbReference type="EMBL" id="ML119053">
    <property type="protein sequence ID" value="ROT40143.1"/>
    <property type="molecule type" value="Genomic_DNA"/>
</dbReference>
<dbReference type="OrthoDB" id="10260857at2759"/>
<keyword evidence="5 6" id="KW-0653">Protein transport</keyword>
<dbReference type="GO" id="GO:0006612">
    <property type="term" value="P:protein targeting to membrane"/>
    <property type="evidence" value="ECO:0007669"/>
    <property type="project" value="TreeGrafter"/>
</dbReference>
<keyword evidence="4" id="KW-0967">Endosome</keyword>
<dbReference type="PROSITE" id="PS51314">
    <property type="entry name" value="VPS37_C"/>
    <property type="match status" value="1"/>
</dbReference>
<accession>A0A3N2Q064</accession>
<dbReference type="PANTHER" id="PTHR13678:SF2">
    <property type="entry name" value="VACUOLAR PROTEIN SORTING-ASSOCIATED PROTEIN 37A"/>
    <property type="match status" value="1"/>
</dbReference>
<sequence length="241" mass="26572">MNGLGPPVIPPKARRHDSSVIGTSTKKTATAVSASIESTLEVSACPPEAGQKGDYVSQIPSRGDGWLPNVVRDKSTQDLANVLAQPALLNALTESPGTIHESRFDSHLTLDAALTKNIELAAQLIELESKINHQRSSTQTQLLSTHAIERQWRQKQSNMDVVLGPFSPASLYQRLAQGVHEQAAVCSAMQESFIENSVVGSTALEREVVDWIRGYKDAKTLYYLRQERKNRWDEGRVAGWR</sequence>
<comment type="subcellular location">
    <subcellularLocation>
        <location evidence="1">Endosome</location>
    </subcellularLocation>
</comment>
<dbReference type="AlphaFoldDB" id="A0A3N2Q064"/>
<evidence type="ECO:0000259" key="7">
    <source>
        <dbReference type="PROSITE" id="PS51314"/>
    </source>
</evidence>
<dbReference type="GO" id="GO:0043162">
    <property type="term" value="P:ubiquitin-dependent protein catabolic process via the multivesicular body sorting pathway"/>
    <property type="evidence" value="ECO:0007669"/>
    <property type="project" value="UniProtKB-ARBA"/>
</dbReference>
<dbReference type="Pfam" id="PF07200">
    <property type="entry name" value="Mod_r"/>
    <property type="match status" value="1"/>
</dbReference>
<keyword evidence="9" id="KW-1185">Reference proteome</keyword>
<dbReference type="InterPro" id="IPR029012">
    <property type="entry name" value="Helix_hairpin_bin_sf"/>
</dbReference>
<name>A0A3N2Q064_SODAK</name>
<protein>
    <recommendedName>
        <fullName evidence="7">VPS37 C-terminal domain-containing protein</fullName>
    </recommendedName>
</protein>
<gene>
    <name evidence="8" type="ORF">SODALDRAFT_343992</name>
</gene>
<keyword evidence="3 6" id="KW-0813">Transport</keyword>
<dbReference type="Proteomes" id="UP000272025">
    <property type="component" value="Unassembled WGS sequence"/>
</dbReference>
<dbReference type="RefSeq" id="XP_028467949.1">
    <property type="nucleotide sequence ID" value="XM_028613144.1"/>
</dbReference>
<proteinExistence type="inferred from homology"/>
<comment type="similarity">
    <text evidence="2">Belongs to the VPS37 family.</text>
</comment>
<dbReference type="SUPFAM" id="SSF140111">
    <property type="entry name" value="Endosomal sorting complex assembly domain"/>
    <property type="match status" value="1"/>
</dbReference>
<evidence type="ECO:0000256" key="2">
    <source>
        <dbReference type="ARBA" id="ARBA00007617"/>
    </source>
</evidence>
<evidence type="ECO:0000313" key="8">
    <source>
        <dbReference type="EMBL" id="ROT40143.1"/>
    </source>
</evidence>
<dbReference type="STRING" id="1314773.A0A3N2Q064"/>
<feature type="domain" description="VPS37 C-terminal" evidence="7">
    <location>
        <begin position="149"/>
        <end position="241"/>
    </location>
</feature>
<evidence type="ECO:0000256" key="5">
    <source>
        <dbReference type="ARBA" id="ARBA00022927"/>
    </source>
</evidence>
<dbReference type="GeneID" id="39581622"/>
<evidence type="ECO:0000256" key="4">
    <source>
        <dbReference type="ARBA" id="ARBA00022753"/>
    </source>
</evidence>
<evidence type="ECO:0000256" key="1">
    <source>
        <dbReference type="ARBA" id="ARBA00004177"/>
    </source>
</evidence>
<evidence type="ECO:0000313" key="9">
    <source>
        <dbReference type="Proteomes" id="UP000272025"/>
    </source>
</evidence>